<reference evidence="1" key="1">
    <citation type="submission" date="2018-10" db="EMBL/GenBank/DDBJ databases">
        <title>Hidden diversity of soil giant viruses.</title>
        <authorList>
            <person name="Schulz F."/>
            <person name="Alteio L."/>
            <person name="Goudeau D."/>
            <person name="Ryan E.M."/>
            <person name="Malmstrom R.R."/>
            <person name="Blanchard J."/>
            <person name="Woyke T."/>
        </authorList>
    </citation>
    <scope>NUCLEOTIDE SEQUENCE</scope>
    <source>
        <strain evidence="1">SAV1</strain>
    </source>
</reference>
<gene>
    <name evidence="1" type="ORF">Satyrvirus7_22</name>
</gene>
<protein>
    <submittedName>
        <fullName evidence="1">Uncharacterized protein</fullName>
    </submittedName>
</protein>
<evidence type="ECO:0000313" key="1">
    <source>
        <dbReference type="EMBL" id="AYV85228.1"/>
    </source>
</evidence>
<proteinExistence type="predicted"/>
<accession>A0A3G5ADM6</accession>
<name>A0A3G5ADM6_9VIRU</name>
<dbReference type="EMBL" id="MK072443">
    <property type="protein sequence ID" value="AYV85228.1"/>
    <property type="molecule type" value="Genomic_DNA"/>
</dbReference>
<sequence>MSNYVIPAYEGAQERWCRDPIIYKSLDEFSEKIKKFGFIVIINIFIRILNVQNRRIARQLKTIKMKMRNPDQNCFYCLLNEYAQIFQQYVYSKTVRNFLIMFNTKHYGKSFRNIPVEASMINKETFCHLCQFSTYGLVRALNDLVWLEFELVDDNYYSKFYGHCLDLGKLLVW</sequence>
<organism evidence="1">
    <name type="scientific">Satyrvirus sp</name>
    <dbReference type="NCBI Taxonomy" id="2487771"/>
    <lineage>
        <taxon>Viruses</taxon>
        <taxon>Varidnaviria</taxon>
        <taxon>Bamfordvirae</taxon>
        <taxon>Nucleocytoviricota</taxon>
        <taxon>Megaviricetes</taxon>
        <taxon>Imitervirales</taxon>
        <taxon>Mimiviridae</taxon>
        <taxon>Megamimivirinae</taxon>
    </lineage>
</organism>